<evidence type="ECO:0000256" key="3">
    <source>
        <dbReference type="SAM" id="MobiDB-lite"/>
    </source>
</evidence>
<dbReference type="InterPro" id="IPR043502">
    <property type="entry name" value="DNA/RNA_pol_sf"/>
</dbReference>
<evidence type="ECO:0000259" key="4">
    <source>
        <dbReference type="PROSITE" id="PS50158"/>
    </source>
</evidence>
<feature type="region of interest" description="Disordered" evidence="3">
    <location>
        <begin position="95"/>
        <end position="125"/>
    </location>
</feature>
<dbReference type="InterPro" id="IPR001878">
    <property type="entry name" value="Znf_CCHC"/>
</dbReference>
<keyword evidence="6" id="KW-1185">Reference proteome</keyword>
<evidence type="ECO:0000313" key="5">
    <source>
        <dbReference type="EMBL" id="KAK2988423.1"/>
    </source>
</evidence>
<dbReference type="AlphaFoldDB" id="A0AA88UP87"/>
<dbReference type="PANTHER" id="PTHR11439">
    <property type="entry name" value="GAG-POL-RELATED RETROTRANSPOSON"/>
    <property type="match status" value="1"/>
</dbReference>
<keyword evidence="2" id="KW-0863">Zinc-finger</keyword>
<evidence type="ECO:0000256" key="1">
    <source>
        <dbReference type="ARBA" id="ARBA00022750"/>
    </source>
</evidence>
<keyword evidence="1" id="KW-0064">Aspartyl protease</keyword>
<dbReference type="SUPFAM" id="SSF56672">
    <property type="entry name" value="DNA/RNA polymerases"/>
    <property type="match status" value="1"/>
</dbReference>
<name>A0AA88UP87_9ASTE</name>
<proteinExistence type="predicted"/>
<dbReference type="Pfam" id="PF07727">
    <property type="entry name" value="RVT_2"/>
    <property type="match status" value="1"/>
</dbReference>
<keyword evidence="1" id="KW-0378">Hydrolase</keyword>
<protein>
    <recommendedName>
        <fullName evidence="4">CCHC-type domain-containing protein</fullName>
    </recommendedName>
</protein>
<dbReference type="InterPro" id="IPR025724">
    <property type="entry name" value="GAG-pre-integrase_dom"/>
</dbReference>
<feature type="domain" description="CCHC-type" evidence="4">
    <location>
        <begin position="137"/>
        <end position="152"/>
    </location>
</feature>
<dbReference type="PANTHER" id="PTHR11439:SF517">
    <property type="entry name" value="CYSTEINE-RICH RLK (RECEPTOR-LIKE PROTEIN KINASE) 8"/>
    <property type="match status" value="1"/>
</dbReference>
<dbReference type="InterPro" id="IPR036875">
    <property type="entry name" value="Znf_CCHC_sf"/>
</dbReference>
<evidence type="ECO:0000313" key="6">
    <source>
        <dbReference type="Proteomes" id="UP001187471"/>
    </source>
</evidence>
<dbReference type="Proteomes" id="UP001187471">
    <property type="component" value="Unassembled WGS sequence"/>
</dbReference>
<dbReference type="InterPro" id="IPR013103">
    <property type="entry name" value="RVT_2"/>
</dbReference>
<comment type="caution">
    <text evidence="5">The sequence shown here is derived from an EMBL/GenBank/DDBJ whole genome shotgun (WGS) entry which is preliminary data.</text>
</comment>
<sequence length="631" mass="73119">MKDSETILDYISRVLSVVNQLERNSEEMEDSRVVEKILRSLDPKFDHVVVAIEESNDTETMTVDELSGKLQVHEDKIRRRNKEPIEQALQAKMNINERKDDANKNQGGREFRPSRGRGQGRGRGGYYQCQNKKDVECFTCHRYGHYSWECRDEQKEENVKAHYAEENKVGDDTVLLAHDGSKEENENSWYLDTGASNHMCGYKHIFVEMDESMTGNIIFGDISKIPVKGKGKILIKLMNGGHQFISNVYYVLEMKANILSMGQLLEKGYDIHMKDKCLYLRDDRGSLIARVPMSSNRMFLMNIHHDAPKCLKACFDNQSWLWHLRPGQLNFGCLKFLSTKNMVKGLPSIDQPDKLCEGCLVRKQHRHSFPKESISRAKMFDDFKKEMAKEFEMTDIGLMSYYLGIEVKQRDDGIFISQEAYAKEVLKRFNMENCNPISIPIEVEKKLSRHVKEGPIDRTLFRSLVGSLRYLTCTRPDILYAVGYISRYMENPTTYHFKVAKRILRYLKVTLSTCEAEYVAATLTVCHAIWLRSLLKELSFIQNESTQIYVDNKSAIALAKNPVFHDRSKHIDTRYHFIRESIAKKQVQVKFVKSEDQVADIFTKPLNREVFEKLRSRLGMRESSLRGRVGS</sequence>
<keyword evidence="1" id="KW-0645">Protease</keyword>
<dbReference type="Pfam" id="PF13976">
    <property type="entry name" value="gag_pre-integrs"/>
    <property type="match status" value="1"/>
</dbReference>
<dbReference type="Pfam" id="PF22936">
    <property type="entry name" value="Pol_BBD"/>
    <property type="match status" value="1"/>
</dbReference>
<dbReference type="CDD" id="cd09272">
    <property type="entry name" value="RNase_HI_RT_Ty1"/>
    <property type="match status" value="1"/>
</dbReference>
<organism evidence="5 6">
    <name type="scientific">Escallonia rubra</name>
    <dbReference type="NCBI Taxonomy" id="112253"/>
    <lineage>
        <taxon>Eukaryota</taxon>
        <taxon>Viridiplantae</taxon>
        <taxon>Streptophyta</taxon>
        <taxon>Embryophyta</taxon>
        <taxon>Tracheophyta</taxon>
        <taxon>Spermatophyta</taxon>
        <taxon>Magnoliopsida</taxon>
        <taxon>eudicotyledons</taxon>
        <taxon>Gunneridae</taxon>
        <taxon>Pentapetalae</taxon>
        <taxon>asterids</taxon>
        <taxon>campanulids</taxon>
        <taxon>Escalloniales</taxon>
        <taxon>Escalloniaceae</taxon>
        <taxon>Escallonia</taxon>
    </lineage>
</organism>
<reference evidence="5" key="1">
    <citation type="submission" date="2022-12" db="EMBL/GenBank/DDBJ databases">
        <title>Draft genome assemblies for two species of Escallonia (Escalloniales).</title>
        <authorList>
            <person name="Chanderbali A."/>
            <person name="Dervinis C."/>
            <person name="Anghel I."/>
            <person name="Soltis D."/>
            <person name="Soltis P."/>
            <person name="Zapata F."/>
        </authorList>
    </citation>
    <scope>NUCLEOTIDE SEQUENCE</scope>
    <source>
        <strain evidence="5">UCBG92.1500</strain>
        <tissue evidence="5">Leaf</tissue>
    </source>
</reference>
<dbReference type="Pfam" id="PF14223">
    <property type="entry name" value="Retrotran_gag_2"/>
    <property type="match status" value="1"/>
</dbReference>
<dbReference type="GO" id="GO:0004190">
    <property type="term" value="F:aspartic-type endopeptidase activity"/>
    <property type="evidence" value="ECO:0007669"/>
    <property type="project" value="UniProtKB-KW"/>
</dbReference>
<dbReference type="InterPro" id="IPR054722">
    <property type="entry name" value="PolX-like_BBD"/>
</dbReference>
<dbReference type="SUPFAM" id="SSF57756">
    <property type="entry name" value="Retrovirus zinc finger-like domains"/>
    <property type="match status" value="1"/>
</dbReference>
<gene>
    <name evidence="5" type="ORF">RJ640_023970</name>
</gene>
<dbReference type="PROSITE" id="PS50158">
    <property type="entry name" value="ZF_CCHC"/>
    <property type="match status" value="1"/>
</dbReference>
<keyword evidence="2" id="KW-0862">Zinc</keyword>
<dbReference type="EMBL" id="JAVXUO010000876">
    <property type="protein sequence ID" value="KAK2988423.1"/>
    <property type="molecule type" value="Genomic_DNA"/>
</dbReference>
<feature type="compositionally biased region" description="Basic and acidic residues" evidence="3">
    <location>
        <begin position="95"/>
        <end position="113"/>
    </location>
</feature>
<dbReference type="GO" id="GO:0008270">
    <property type="term" value="F:zinc ion binding"/>
    <property type="evidence" value="ECO:0007669"/>
    <property type="project" value="UniProtKB-KW"/>
</dbReference>
<accession>A0AA88UP87</accession>
<dbReference type="GO" id="GO:0003676">
    <property type="term" value="F:nucleic acid binding"/>
    <property type="evidence" value="ECO:0007669"/>
    <property type="project" value="InterPro"/>
</dbReference>
<keyword evidence="2" id="KW-0479">Metal-binding</keyword>
<evidence type="ECO:0000256" key="2">
    <source>
        <dbReference type="PROSITE-ProRule" id="PRU00047"/>
    </source>
</evidence>